<dbReference type="GO" id="GO:0030163">
    <property type="term" value="P:protein catabolic process"/>
    <property type="evidence" value="ECO:0007669"/>
    <property type="project" value="TreeGrafter"/>
</dbReference>
<dbReference type="PANTHER" id="PTHR11750">
    <property type="entry name" value="PROTEIN N-TERMINAL AMIDASE"/>
    <property type="match status" value="1"/>
</dbReference>
<organism evidence="2 3">
    <name type="scientific">Blepharisma stoltei</name>
    <dbReference type="NCBI Taxonomy" id="1481888"/>
    <lineage>
        <taxon>Eukaryota</taxon>
        <taxon>Sar</taxon>
        <taxon>Alveolata</taxon>
        <taxon>Ciliophora</taxon>
        <taxon>Postciliodesmatophora</taxon>
        <taxon>Heterotrichea</taxon>
        <taxon>Heterotrichida</taxon>
        <taxon>Blepharismidae</taxon>
        <taxon>Blepharisma</taxon>
    </lineage>
</organism>
<sequence>MNVSVLCVQFCPVYKDPQASMEKVSSMLANFINADIVVLPEMAFPGYTFDDIEDIRPYLELPNSEYPTFRWCRDQAQRLGAHIFCGYPEKYEEGGYNSMMVLNPQGVLIKNYRKHHLYVIDKNWSREGEIFDSVTITVAENQLIVGLGICMDINPYEFRDYDLHELADFWQSQNVDLCAFCTNWTYTDGDELQLLNYWLWRLEPLLKTQRKVYFLAADRIGEEKGTKYSGASCVIELSSKPRLLGMLERTVESVLLCNIRIDK</sequence>
<evidence type="ECO:0000313" key="3">
    <source>
        <dbReference type="Proteomes" id="UP001162131"/>
    </source>
</evidence>
<accession>A0AAU9J6Z2</accession>
<dbReference type="AlphaFoldDB" id="A0AAU9J6Z2"/>
<dbReference type="SUPFAM" id="SSF56317">
    <property type="entry name" value="Carbon-nitrogen hydrolase"/>
    <property type="match status" value="1"/>
</dbReference>
<gene>
    <name evidence="2" type="ORF">BSTOLATCC_MIC27542</name>
</gene>
<dbReference type="Gene3D" id="3.60.110.10">
    <property type="entry name" value="Carbon-nitrogen hydrolase"/>
    <property type="match status" value="1"/>
</dbReference>
<dbReference type="InterPro" id="IPR039703">
    <property type="entry name" value="Nta1"/>
</dbReference>
<reference evidence="2" key="1">
    <citation type="submission" date="2021-09" db="EMBL/GenBank/DDBJ databases">
        <authorList>
            <consortium name="AG Swart"/>
            <person name="Singh M."/>
            <person name="Singh A."/>
            <person name="Seah K."/>
            <person name="Emmerich C."/>
        </authorList>
    </citation>
    <scope>NUCLEOTIDE SEQUENCE</scope>
    <source>
        <strain evidence="2">ATCC30299</strain>
    </source>
</reference>
<protein>
    <recommendedName>
        <fullName evidence="1">CN hydrolase domain-containing protein</fullName>
    </recommendedName>
</protein>
<feature type="domain" description="CN hydrolase" evidence="1">
    <location>
        <begin position="3"/>
        <end position="261"/>
    </location>
</feature>
<dbReference type="PROSITE" id="PS50263">
    <property type="entry name" value="CN_HYDROLASE"/>
    <property type="match status" value="1"/>
</dbReference>
<dbReference type="Proteomes" id="UP001162131">
    <property type="component" value="Unassembled WGS sequence"/>
</dbReference>
<dbReference type="PANTHER" id="PTHR11750:SF26">
    <property type="entry name" value="PROTEIN N-TERMINAL AMIDASE"/>
    <property type="match status" value="1"/>
</dbReference>
<evidence type="ECO:0000259" key="1">
    <source>
        <dbReference type="PROSITE" id="PS50263"/>
    </source>
</evidence>
<dbReference type="InterPro" id="IPR036526">
    <property type="entry name" value="C-N_Hydrolase_sf"/>
</dbReference>
<evidence type="ECO:0000313" key="2">
    <source>
        <dbReference type="EMBL" id="CAG9320970.1"/>
    </source>
</evidence>
<comment type="caution">
    <text evidence="2">The sequence shown here is derived from an EMBL/GenBank/DDBJ whole genome shotgun (WGS) entry which is preliminary data.</text>
</comment>
<keyword evidence="3" id="KW-1185">Reference proteome</keyword>
<dbReference type="InterPro" id="IPR003010">
    <property type="entry name" value="C-N_Hydrolase"/>
</dbReference>
<dbReference type="EMBL" id="CAJZBQ010000027">
    <property type="protein sequence ID" value="CAG9320970.1"/>
    <property type="molecule type" value="Genomic_DNA"/>
</dbReference>
<proteinExistence type="predicted"/>
<name>A0AAU9J6Z2_9CILI</name>
<dbReference type="GO" id="GO:0070773">
    <property type="term" value="F:protein-N-terminal glutamine amidohydrolase activity"/>
    <property type="evidence" value="ECO:0007669"/>
    <property type="project" value="InterPro"/>
</dbReference>
<dbReference type="GO" id="GO:0008418">
    <property type="term" value="F:protein-N-terminal asparagine amidohydrolase activity"/>
    <property type="evidence" value="ECO:0007669"/>
    <property type="project" value="InterPro"/>
</dbReference>
<dbReference type="Pfam" id="PF00795">
    <property type="entry name" value="CN_hydrolase"/>
    <property type="match status" value="1"/>
</dbReference>